<dbReference type="VEuPathDB" id="TriTrypDB:TvY486_1009100"/>
<dbReference type="GO" id="GO:0012505">
    <property type="term" value="C:endomembrane system"/>
    <property type="evidence" value="ECO:0007669"/>
    <property type="project" value="UniProtKB-SubCell"/>
</dbReference>
<dbReference type="InterPro" id="IPR015151">
    <property type="entry name" value="B-adaptin_app_sub_C"/>
</dbReference>
<keyword evidence="4" id="KW-0653">Protein transport</keyword>
<evidence type="ECO:0000256" key="5">
    <source>
        <dbReference type="ARBA" id="ARBA00023136"/>
    </source>
</evidence>
<evidence type="ECO:0000256" key="2">
    <source>
        <dbReference type="ARBA" id="ARBA00006613"/>
    </source>
</evidence>
<organism evidence="8">
    <name type="scientific">Trypanosoma vivax (strain Y486)</name>
    <dbReference type="NCBI Taxonomy" id="1055687"/>
    <lineage>
        <taxon>Eukaryota</taxon>
        <taxon>Discoba</taxon>
        <taxon>Euglenozoa</taxon>
        <taxon>Kinetoplastea</taxon>
        <taxon>Metakinetoplastina</taxon>
        <taxon>Trypanosomatida</taxon>
        <taxon>Trypanosomatidae</taxon>
        <taxon>Trypanosoma</taxon>
        <taxon>Duttonella</taxon>
    </lineage>
</organism>
<evidence type="ECO:0000259" key="7">
    <source>
        <dbReference type="SMART" id="SM01020"/>
    </source>
</evidence>
<dbReference type="Gene3D" id="3.30.310.10">
    <property type="entry name" value="TATA-Binding Protein"/>
    <property type="match status" value="1"/>
</dbReference>
<name>G0U7K7_TRYVY</name>
<dbReference type="SMART" id="SM01020">
    <property type="entry name" value="B2-adapt-app_C"/>
    <property type="match status" value="1"/>
</dbReference>
<dbReference type="GO" id="GO:0006886">
    <property type="term" value="P:intracellular protein transport"/>
    <property type="evidence" value="ECO:0007669"/>
    <property type="project" value="InterPro"/>
</dbReference>
<feature type="compositionally biased region" description="Polar residues" evidence="6">
    <location>
        <begin position="638"/>
        <end position="653"/>
    </location>
</feature>
<comment type="similarity">
    <text evidence="2">Belongs to the adaptor complexes large subunit family.</text>
</comment>
<dbReference type="InterPro" id="IPR011989">
    <property type="entry name" value="ARM-like"/>
</dbReference>
<feature type="domain" description="Beta-adaptin appendage C-terminal subdomain" evidence="7">
    <location>
        <begin position="689"/>
        <end position="798"/>
    </location>
</feature>
<protein>
    <submittedName>
        <fullName evidence="8">Putative beta-adaptin protein</fullName>
    </submittedName>
</protein>
<sequence length="804" mass="90773">MNCKAATSVVRSEVRELQRLLRDPYVEADPDRKRAVLCRVIAAMTTGIDTSDLFAEMILACATTDLVSKKLVYLYLSNHAESNPDVALLCVNTLTKECEVESPIVRGLALRSLASLRLPQLFSILFPVLKRGFADTSSYVRKTACICALKVFRVSPSEFHEQNFFASLVGLLRDRDALVSANALAVVTEVSQAAEENGTREGLFHITRPVLYGLLNRLRDIPEWQRIQVIHLIHRYTPSSEEEMFDMMNLLEEHLLSLNSGVILEICHVFFYLTQNYPAVHMQVFERLKIPLLTLTSSSLDAEVSYAVLCHIKLLVQREPSVFRDDYKAFYCHYNEPTYVKAVKMEILGMLADTASSVEIINELAAYASERCGVAVTRAAVEAMGSAALRLPSAVHLVLTHFASFLEIGGVTVRETCLVVMRDLLRGFRDITAVKPILDSLTDLQRSVGFTNVESRLTFVWLLGEFGEYIEEAPYIMEEMCDKTLLSSPPELCRQFITAAVVLFFKRPPEMQLLLGRMFKLFINDFSNADVHDQALLYYRLLKQDPASAFRVICCKKTKVTEFVEDKNAALHDKLFDEFNSLAVVYCQPSKKFLSESISICVEEEEEEEEKEEEKEVTKEREPEGRKEWVWGDGMRESSGTRSLSSGVRQSGVMSHEEMSTGVRGSGGVPDMCEGPQTRLEAPGRHIVLSADADIEPAEFQRRWEAMGDRKITTAKHHVQLHSSTETEKFERALEENGVFVLASGMRDGARKYYFYAQEEEDTETYFLVELFLMSDGIVNITIKSDSPRLGDFSTLLLRLLAPL</sequence>
<feature type="region of interest" description="Disordered" evidence="6">
    <location>
        <begin position="604"/>
        <end position="669"/>
    </location>
</feature>
<evidence type="ECO:0000256" key="1">
    <source>
        <dbReference type="ARBA" id="ARBA00004308"/>
    </source>
</evidence>
<reference evidence="8" key="1">
    <citation type="journal article" date="2012" name="Proc. Natl. Acad. Sci. U.S.A.">
        <title>Antigenic diversity is generated by distinct evolutionary mechanisms in African trypanosome species.</title>
        <authorList>
            <person name="Jackson A.P."/>
            <person name="Berry A."/>
            <person name="Aslett M."/>
            <person name="Allison H.C."/>
            <person name="Burton P."/>
            <person name="Vavrova-Anderson J."/>
            <person name="Brown R."/>
            <person name="Browne H."/>
            <person name="Corton N."/>
            <person name="Hauser H."/>
            <person name="Gamble J."/>
            <person name="Gilderthorp R."/>
            <person name="Marcello L."/>
            <person name="McQuillan J."/>
            <person name="Otto T.D."/>
            <person name="Quail M.A."/>
            <person name="Sanders M.J."/>
            <person name="van Tonder A."/>
            <person name="Ginger M.L."/>
            <person name="Field M.C."/>
            <person name="Barry J.D."/>
            <person name="Hertz-Fowler C."/>
            <person name="Berriman M."/>
        </authorList>
    </citation>
    <scope>NUCLEOTIDE SEQUENCE</scope>
    <source>
        <strain evidence="8">Y486</strain>
    </source>
</reference>
<accession>G0U7K7</accession>
<dbReference type="InterPro" id="IPR012295">
    <property type="entry name" value="TBP_dom_sf"/>
</dbReference>
<keyword evidence="5" id="KW-0472">Membrane</keyword>
<dbReference type="Pfam" id="PF09066">
    <property type="entry name" value="B2-adapt-app_C"/>
    <property type="match status" value="1"/>
</dbReference>
<keyword evidence="3" id="KW-0813">Transport</keyword>
<evidence type="ECO:0000256" key="3">
    <source>
        <dbReference type="ARBA" id="ARBA00022448"/>
    </source>
</evidence>
<comment type="subcellular location">
    <subcellularLocation>
        <location evidence="1">Endomembrane system</location>
    </subcellularLocation>
</comment>
<dbReference type="Pfam" id="PF01602">
    <property type="entry name" value="Adaptin_N"/>
    <property type="match status" value="1"/>
</dbReference>
<feature type="compositionally biased region" description="Basic and acidic residues" evidence="6">
    <location>
        <begin position="614"/>
        <end position="636"/>
    </location>
</feature>
<dbReference type="GO" id="GO:0030131">
    <property type="term" value="C:clathrin adaptor complex"/>
    <property type="evidence" value="ECO:0007669"/>
    <property type="project" value="InterPro"/>
</dbReference>
<dbReference type="GO" id="GO:0016192">
    <property type="term" value="P:vesicle-mediated transport"/>
    <property type="evidence" value="ECO:0007669"/>
    <property type="project" value="InterPro"/>
</dbReference>
<evidence type="ECO:0000256" key="4">
    <source>
        <dbReference type="ARBA" id="ARBA00022927"/>
    </source>
</evidence>
<dbReference type="Gene3D" id="1.25.10.10">
    <property type="entry name" value="Leucine-rich Repeat Variant"/>
    <property type="match status" value="1"/>
</dbReference>
<gene>
    <name evidence="8" type="ORF">TVY486_1009100</name>
</gene>
<proteinExistence type="inferred from homology"/>
<dbReference type="AlphaFoldDB" id="G0U7K7"/>
<dbReference type="EMBL" id="HE573026">
    <property type="protein sequence ID" value="CCC51865.1"/>
    <property type="molecule type" value="Genomic_DNA"/>
</dbReference>
<evidence type="ECO:0000313" key="8">
    <source>
        <dbReference type="EMBL" id="CCC51865.1"/>
    </source>
</evidence>
<feature type="compositionally biased region" description="Acidic residues" evidence="6">
    <location>
        <begin position="604"/>
        <end position="613"/>
    </location>
</feature>
<dbReference type="PANTHER" id="PTHR11134">
    <property type="entry name" value="ADAPTOR COMPLEX SUBUNIT BETA FAMILY MEMBER"/>
    <property type="match status" value="1"/>
</dbReference>
<evidence type="ECO:0000256" key="6">
    <source>
        <dbReference type="SAM" id="MobiDB-lite"/>
    </source>
</evidence>
<dbReference type="InterPro" id="IPR026739">
    <property type="entry name" value="AP_beta"/>
</dbReference>
<dbReference type="SUPFAM" id="SSF48371">
    <property type="entry name" value="ARM repeat"/>
    <property type="match status" value="1"/>
</dbReference>
<dbReference type="InterPro" id="IPR002553">
    <property type="entry name" value="Clathrin/coatomer_adapt-like_N"/>
</dbReference>
<dbReference type="InterPro" id="IPR016024">
    <property type="entry name" value="ARM-type_fold"/>
</dbReference>